<dbReference type="SUPFAM" id="SSF48403">
    <property type="entry name" value="Ankyrin repeat"/>
    <property type="match status" value="1"/>
</dbReference>
<reference evidence="1 2" key="1">
    <citation type="submission" date="2024-04" db="EMBL/GenBank/DDBJ databases">
        <title>Tritrichomonas musculus Genome.</title>
        <authorList>
            <person name="Alves-Ferreira E."/>
            <person name="Grigg M."/>
            <person name="Lorenzi H."/>
            <person name="Galac M."/>
        </authorList>
    </citation>
    <scope>NUCLEOTIDE SEQUENCE [LARGE SCALE GENOMIC DNA]</scope>
    <source>
        <strain evidence="1 2">EAF2021</strain>
    </source>
</reference>
<comment type="caution">
    <text evidence="1">The sequence shown here is derived from an EMBL/GenBank/DDBJ whole genome shotgun (WGS) entry which is preliminary data.</text>
</comment>
<evidence type="ECO:0000313" key="2">
    <source>
        <dbReference type="Proteomes" id="UP001470230"/>
    </source>
</evidence>
<organism evidence="1 2">
    <name type="scientific">Tritrichomonas musculus</name>
    <dbReference type="NCBI Taxonomy" id="1915356"/>
    <lineage>
        <taxon>Eukaryota</taxon>
        <taxon>Metamonada</taxon>
        <taxon>Parabasalia</taxon>
        <taxon>Tritrichomonadida</taxon>
        <taxon>Tritrichomonadidae</taxon>
        <taxon>Tritrichomonas</taxon>
    </lineage>
</organism>
<evidence type="ECO:0008006" key="3">
    <source>
        <dbReference type="Google" id="ProtNLM"/>
    </source>
</evidence>
<dbReference type="Pfam" id="PF12796">
    <property type="entry name" value="Ank_2"/>
    <property type="match status" value="1"/>
</dbReference>
<dbReference type="Gene3D" id="1.25.40.20">
    <property type="entry name" value="Ankyrin repeat-containing domain"/>
    <property type="match status" value="1"/>
</dbReference>
<protein>
    <recommendedName>
        <fullName evidence="3">Ankyrin repeat protein</fullName>
    </recommendedName>
</protein>
<dbReference type="InterPro" id="IPR036770">
    <property type="entry name" value="Ankyrin_rpt-contain_sf"/>
</dbReference>
<proteinExistence type="predicted"/>
<accession>A0ABR2K1U1</accession>
<sequence length="214" mass="24905">MHKGYYDISRFLIEKKVKLSFERNYDFHYKFGALPREIFSLLYNSADPEKKEMLSRDILVQAIRKKNKDLIEFLYEKKFSYDSALLESASTKIILKHDSSPSFINKLSEKGTALNIAVELNNIDIVKLLLSLQGINPSLYSKGRKTPLITAFEKGNYYIAYLIFDFYGDNVLQKTWQLNEILKKFISSVMFNFSLSFANPEVDGYTVFKKLLQL</sequence>
<evidence type="ECO:0000313" key="1">
    <source>
        <dbReference type="EMBL" id="KAK8884691.1"/>
    </source>
</evidence>
<keyword evidence="2" id="KW-1185">Reference proteome</keyword>
<dbReference type="Proteomes" id="UP001470230">
    <property type="component" value="Unassembled WGS sequence"/>
</dbReference>
<dbReference type="InterPro" id="IPR002110">
    <property type="entry name" value="Ankyrin_rpt"/>
</dbReference>
<name>A0ABR2K1U1_9EUKA</name>
<gene>
    <name evidence="1" type="ORF">M9Y10_043810</name>
</gene>
<dbReference type="EMBL" id="JAPFFF010000008">
    <property type="protein sequence ID" value="KAK8884691.1"/>
    <property type="molecule type" value="Genomic_DNA"/>
</dbReference>